<organism evidence="8 9">
    <name type="scientific">Turnera subulata</name>
    <dbReference type="NCBI Taxonomy" id="218843"/>
    <lineage>
        <taxon>Eukaryota</taxon>
        <taxon>Viridiplantae</taxon>
        <taxon>Streptophyta</taxon>
        <taxon>Embryophyta</taxon>
        <taxon>Tracheophyta</taxon>
        <taxon>Spermatophyta</taxon>
        <taxon>Magnoliopsida</taxon>
        <taxon>eudicotyledons</taxon>
        <taxon>Gunneridae</taxon>
        <taxon>Pentapetalae</taxon>
        <taxon>rosids</taxon>
        <taxon>fabids</taxon>
        <taxon>Malpighiales</taxon>
        <taxon>Passifloraceae</taxon>
        <taxon>Turnera</taxon>
    </lineage>
</organism>
<keyword evidence="6" id="KW-0723">Serine/threonine-protein kinase</keyword>
<keyword evidence="2 5" id="KW-0547">Nucleotide-binding</keyword>
<feature type="binding site" evidence="5">
    <location>
        <position position="37"/>
    </location>
    <ligand>
        <name>ATP</name>
        <dbReference type="ChEBI" id="CHEBI:30616"/>
    </ligand>
</feature>
<keyword evidence="9" id="KW-1185">Reference proteome</keyword>
<reference evidence="8" key="1">
    <citation type="submission" date="2022-02" db="EMBL/GenBank/DDBJ databases">
        <authorList>
            <person name="Henning P.M."/>
            <person name="McCubbin A.G."/>
            <person name="Shore J.S."/>
        </authorList>
    </citation>
    <scope>NUCLEOTIDE SEQUENCE</scope>
    <source>
        <strain evidence="8">F60SS</strain>
        <tissue evidence="8">Leaves</tissue>
    </source>
</reference>
<evidence type="ECO:0000256" key="3">
    <source>
        <dbReference type="ARBA" id="ARBA00022777"/>
    </source>
</evidence>
<dbReference type="PROSITE" id="PS00107">
    <property type="entry name" value="PROTEIN_KINASE_ATP"/>
    <property type="match status" value="1"/>
</dbReference>
<evidence type="ECO:0000259" key="7">
    <source>
        <dbReference type="PROSITE" id="PS50011"/>
    </source>
</evidence>
<name>A0A9Q0FTU3_9ROSI</name>
<dbReference type="Proteomes" id="UP001141552">
    <property type="component" value="Unassembled WGS sequence"/>
</dbReference>
<protein>
    <recommendedName>
        <fullName evidence="7">Protein kinase domain-containing protein</fullName>
    </recommendedName>
</protein>
<dbReference type="PROSITE" id="PS50011">
    <property type="entry name" value="PROTEIN_KINASE_DOM"/>
    <property type="match status" value="1"/>
</dbReference>
<dbReference type="InterPro" id="IPR052751">
    <property type="entry name" value="Plant_MAPKKK"/>
</dbReference>
<dbReference type="PROSITE" id="PS00108">
    <property type="entry name" value="PROTEIN_KINASE_ST"/>
    <property type="match status" value="1"/>
</dbReference>
<gene>
    <name evidence="8" type="ORF">Tsubulata_035485</name>
</gene>
<feature type="domain" description="Protein kinase" evidence="7">
    <location>
        <begin position="3"/>
        <end position="264"/>
    </location>
</feature>
<dbReference type="InterPro" id="IPR011009">
    <property type="entry name" value="Kinase-like_dom_sf"/>
</dbReference>
<dbReference type="Pfam" id="PF00069">
    <property type="entry name" value="Pkinase"/>
    <property type="match status" value="1"/>
</dbReference>
<comment type="caution">
    <text evidence="8">The sequence shown here is derived from an EMBL/GenBank/DDBJ whole genome shotgun (WGS) entry which is preliminary data.</text>
</comment>
<evidence type="ECO:0000256" key="2">
    <source>
        <dbReference type="ARBA" id="ARBA00022741"/>
    </source>
</evidence>
<evidence type="ECO:0000256" key="5">
    <source>
        <dbReference type="PROSITE-ProRule" id="PRU10141"/>
    </source>
</evidence>
<dbReference type="InterPro" id="IPR008271">
    <property type="entry name" value="Ser/Thr_kinase_AS"/>
</dbReference>
<dbReference type="GO" id="GO:0004674">
    <property type="term" value="F:protein serine/threonine kinase activity"/>
    <property type="evidence" value="ECO:0007669"/>
    <property type="project" value="UniProtKB-KW"/>
</dbReference>
<reference evidence="8" key="2">
    <citation type="journal article" date="2023" name="Plants (Basel)">
        <title>Annotation of the Turnera subulata (Passifloraceae) Draft Genome Reveals the S-Locus Evolved after the Divergence of Turneroideae from Passifloroideae in a Stepwise Manner.</title>
        <authorList>
            <person name="Henning P.M."/>
            <person name="Roalson E.H."/>
            <person name="Mir W."/>
            <person name="McCubbin A.G."/>
            <person name="Shore J.S."/>
        </authorList>
    </citation>
    <scope>NUCLEOTIDE SEQUENCE</scope>
    <source>
        <strain evidence="8">F60SS</strain>
    </source>
</reference>
<keyword evidence="3" id="KW-0418">Kinase</keyword>
<dbReference type="Gene3D" id="1.10.510.10">
    <property type="entry name" value="Transferase(Phosphotransferase) domain 1"/>
    <property type="match status" value="1"/>
</dbReference>
<dbReference type="PANTHER" id="PTHR48011:SF18">
    <property type="entry name" value="MITOGEN-ACTIVATED PROTEIN KINASE KINASE KINASE 19-RELATED"/>
    <property type="match status" value="1"/>
</dbReference>
<dbReference type="InterPro" id="IPR017441">
    <property type="entry name" value="Protein_kinase_ATP_BS"/>
</dbReference>
<evidence type="ECO:0000313" key="9">
    <source>
        <dbReference type="Proteomes" id="UP001141552"/>
    </source>
</evidence>
<evidence type="ECO:0000256" key="6">
    <source>
        <dbReference type="RuleBase" id="RU000304"/>
    </source>
</evidence>
<dbReference type="GO" id="GO:0007165">
    <property type="term" value="P:signal transduction"/>
    <property type="evidence" value="ECO:0007669"/>
    <property type="project" value="TreeGrafter"/>
</dbReference>
<dbReference type="PANTHER" id="PTHR48011">
    <property type="entry name" value="CCR4-NOT TRANSCRIPTIONAL COMPLEX SUBUNIT CAF120-RELATED"/>
    <property type="match status" value="1"/>
</dbReference>
<keyword evidence="4 5" id="KW-0067">ATP-binding</keyword>
<sequence>MEWVRGEPIGYGSSSTVSQARPTKEYCSKYPPLMAVKSCSACNTSLLENEKYVLSRLGFCPQIIHCLGDDHTVEEHKEFYNLLLEYAAGGSLAHRLKKSGGSMREAEVKTHTRSILKGLRHIHARGFVHCDLKLDNILLCENGEAKIADFGLSKKAGEEVGRTEVRGTPLYMSPESVNDNQYEAPCDVWALGCAVLEMVTGKPAWNVETGANMFNLLVRIGVGEELPVVPQDLSDQGKDFLSKCFVKDPSHRWTAKMLLDHPFVSLDQEPAIHEDNTITLKDDHGLLPTSPRGPFDFPDWVSIIQSCPKSEFRSGNLIVESSPSPADRIRELVCDQGCNWTDSASWVTVR</sequence>
<accession>A0A9Q0FTU3</accession>
<dbReference type="CDD" id="cd06606">
    <property type="entry name" value="STKc_MAPKKK"/>
    <property type="match status" value="1"/>
</dbReference>
<dbReference type="AlphaFoldDB" id="A0A9Q0FTU3"/>
<dbReference type="SMART" id="SM00220">
    <property type="entry name" value="S_TKc"/>
    <property type="match status" value="1"/>
</dbReference>
<dbReference type="OrthoDB" id="8693905at2759"/>
<dbReference type="GO" id="GO:0005524">
    <property type="term" value="F:ATP binding"/>
    <property type="evidence" value="ECO:0007669"/>
    <property type="project" value="UniProtKB-UniRule"/>
</dbReference>
<dbReference type="SUPFAM" id="SSF56112">
    <property type="entry name" value="Protein kinase-like (PK-like)"/>
    <property type="match status" value="1"/>
</dbReference>
<proteinExistence type="inferred from homology"/>
<evidence type="ECO:0000256" key="1">
    <source>
        <dbReference type="ARBA" id="ARBA00022679"/>
    </source>
</evidence>
<evidence type="ECO:0000256" key="4">
    <source>
        <dbReference type="ARBA" id="ARBA00022840"/>
    </source>
</evidence>
<dbReference type="InterPro" id="IPR000719">
    <property type="entry name" value="Prot_kinase_dom"/>
</dbReference>
<dbReference type="EMBL" id="JAKUCV010004103">
    <property type="protein sequence ID" value="KAJ4836497.1"/>
    <property type="molecule type" value="Genomic_DNA"/>
</dbReference>
<comment type="similarity">
    <text evidence="6">Belongs to the protein kinase superfamily.</text>
</comment>
<evidence type="ECO:0000313" key="8">
    <source>
        <dbReference type="EMBL" id="KAJ4836497.1"/>
    </source>
</evidence>
<keyword evidence="1" id="KW-0808">Transferase</keyword>